<dbReference type="PANTHER" id="PTHR33498">
    <property type="entry name" value="TRANSPOSASE FOR INSERTION SEQUENCE ELEMENT IS1557"/>
    <property type="match status" value="1"/>
</dbReference>
<evidence type="ECO:0000313" key="3">
    <source>
        <dbReference type="EMBL" id="ETR65938.1"/>
    </source>
</evidence>
<feature type="domain" description="Transposase IS204/IS1001/IS1096/IS1165 DDE" evidence="1">
    <location>
        <begin position="114"/>
        <end position="276"/>
    </location>
</feature>
<feature type="non-terminal residue" evidence="3">
    <location>
        <position position="1"/>
    </location>
</feature>
<organism evidence="3 4">
    <name type="scientific">Candidatus Magnetoglobus multicellularis str. Araruama</name>
    <dbReference type="NCBI Taxonomy" id="890399"/>
    <lineage>
        <taxon>Bacteria</taxon>
        <taxon>Pseudomonadati</taxon>
        <taxon>Thermodesulfobacteriota</taxon>
        <taxon>Desulfobacteria</taxon>
        <taxon>Desulfobacterales</taxon>
        <taxon>Desulfobacteraceae</taxon>
        <taxon>Candidatus Magnetoglobus</taxon>
    </lineage>
</organism>
<comment type="caution">
    <text evidence="3">The sequence shown here is derived from an EMBL/GenBank/DDBJ whole genome shotgun (WGS) entry which is preliminary data.</text>
</comment>
<evidence type="ECO:0000313" key="4">
    <source>
        <dbReference type="Proteomes" id="UP000189670"/>
    </source>
</evidence>
<dbReference type="PANTHER" id="PTHR33498:SF1">
    <property type="entry name" value="TRANSPOSASE FOR INSERTION SEQUENCE ELEMENT IS1557"/>
    <property type="match status" value="1"/>
</dbReference>
<dbReference type="InterPro" id="IPR002560">
    <property type="entry name" value="Transposase_DDE"/>
</dbReference>
<dbReference type="Pfam" id="PF01610">
    <property type="entry name" value="DDE_Tnp_ISL3"/>
    <property type="match status" value="1"/>
</dbReference>
<dbReference type="Proteomes" id="UP000189670">
    <property type="component" value="Unassembled WGS sequence"/>
</dbReference>
<gene>
    <name evidence="3" type="ORF">OMM_13494</name>
</gene>
<protein>
    <submittedName>
        <fullName evidence="3">Transposase</fullName>
    </submittedName>
</protein>
<accession>A0A1V1NTN4</accession>
<feature type="domain" description="Transposase IS204/IS1001/IS1096/IS1165 helix-turn-helix" evidence="2">
    <location>
        <begin position="60"/>
        <end position="98"/>
    </location>
</feature>
<dbReference type="Pfam" id="PF13542">
    <property type="entry name" value="HTH_Tnp_ISL3"/>
    <property type="match status" value="1"/>
</dbReference>
<evidence type="ECO:0000259" key="2">
    <source>
        <dbReference type="Pfam" id="PF13542"/>
    </source>
</evidence>
<sequence>VSKKSGCTDSYKAYDTKNKSWRHLNLFEHECYLHCRTPRIKSELGIELISPPWDGISPSFTLLFEAYIIELCTKMPVKAVAGTINETDGKIWRMLKKYIDAARLNEDFSKIDSVGMDETSRAKKHKYITLFVDMEEKRTIYVTEGKGHETVKNFSTDLKEHNGLTENILNVSCDMSPAFIKGVEDTLPNAKITYDKFHIVKLINGAVDAVRREEVGLQPLLKKTRYIFLKNQKNLTDKEKEKLKEISLPSLNLKTVRALNIRESFQKIYEAQTEEEFISGSTVVG</sequence>
<dbReference type="NCBIfam" id="NF033550">
    <property type="entry name" value="transpos_ISL3"/>
    <property type="match status" value="1"/>
</dbReference>
<name>A0A1V1NTN4_9BACT</name>
<dbReference type="InterPro" id="IPR047951">
    <property type="entry name" value="Transpos_ISL3"/>
</dbReference>
<dbReference type="InterPro" id="IPR032877">
    <property type="entry name" value="Transposase_HTH"/>
</dbReference>
<reference evidence="4" key="1">
    <citation type="submission" date="2012-11" db="EMBL/GenBank/DDBJ databases">
        <authorList>
            <person name="Lucero-Rivera Y.E."/>
            <person name="Tovar-Ramirez D."/>
        </authorList>
    </citation>
    <scope>NUCLEOTIDE SEQUENCE [LARGE SCALE GENOMIC DNA]</scope>
    <source>
        <strain evidence="4">Araruama</strain>
    </source>
</reference>
<evidence type="ECO:0000259" key="1">
    <source>
        <dbReference type="Pfam" id="PF01610"/>
    </source>
</evidence>
<proteinExistence type="predicted"/>
<dbReference type="AlphaFoldDB" id="A0A1V1NTN4"/>
<dbReference type="EMBL" id="ATBP01002369">
    <property type="protein sequence ID" value="ETR65938.1"/>
    <property type="molecule type" value="Genomic_DNA"/>
</dbReference>